<proteinExistence type="predicted"/>
<dbReference type="AlphaFoldDB" id="A0A4R8DMT2"/>
<accession>A0A4R8DMT2</accession>
<comment type="caution">
    <text evidence="2">The sequence shown here is derived from an EMBL/GenBank/DDBJ whole genome shotgun (WGS) entry which is preliminary data.</text>
</comment>
<keyword evidence="3" id="KW-1185">Reference proteome</keyword>
<name>A0A4R8DMT2_9BACT</name>
<dbReference type="RefSeq" id="WP_133989490.1">
    <property type="nucleotide sequence ID" value="NZ_SODV01000001.1"/>
</dbReference>
<dbReference type="OrthoDB" id="1311978at2"/>
<organism evidence="2 3">
    <name type="scientific">Dinghuibacter silviterrae</name>
    <dbReference type="NCBI Taxonomy" id="1539049"/>
    <lineage>
        <taxon>Bacteria</taxon>
        <taxon>Pseudomonadati</taxon>
        <taxon>Bacteroidota</taxon>
        <taxon>Chitinophagia</taxon>
        <taxon>Chitinophagales</taxon>
        <taxon>Chitinophagaceae</taxon>
        <taxon>Dinghuibacter</taxon>
    </lineage>
</organism>
<feature type="signal peptide" evidence="1">
    <location>
        <begin position="1"/>
        <end position="28"/>
    </location>
</feature>
<protein>
    <submittedName>
        <fullName evidence="2">Uncharacterized protein</fullName>
    </submittedName>
</protein>
<dbReference type="EMBL" id="SODV01000001">
    <property type="protein sequence ID" value="TDW99078.1"/>
    <property type="molecule type" value="Genomic_DNA"/>
</dbReference>
<dbReference type="Proteomes" id="UP000294498">
    <property type="component" value="Unassembled WGS sequence"/>
</dbReference>
<sequence>MKRSFFFSGLLFLALASCKKSNSNTAEAKDPNTAPQASIDRFSSAAGHLQVRTATNGLPAANAPVNFDQGPFITQGFTPSGQVVQYYNFDVQPLTPAPIYVFYKAGESTSVPGQLNVIDVIPGDTGYNDFWQIYKVTVPSDYVANSVTSYQEIMAKGYAVSMTTQLVNCPVVPKGSTASKRLPAGSDTSLTTGWYRDMVVFYFNFFEKTLSVTANGQVPLAPIYVTFNINPNQPGGGPASGFKMETGSVQTHNVISAIPTDPGYSPLWAVSVYDNSSFASVNNLSTATAAPLLGADVANVNCPVVSIQ</sequence>
<keyword evidence="1" id="KW-0732">Signal</keyword>
<reference evidence="2 3" key="1">
    <citation type="submission" date="2019-03" db="EMBL/GenBank/DDBJ databases">
        <title>Genomic Encyclopedia of Type Strains, Phase IV (KMG-IV): sequencing the most valuable type-strain genomes for metagenomic binning, comparative biology and taxonomic classification.</title>
        <authorList>
            <person name="Goeker M."/>
        </authorList>
    </citation>
    <scope>NUCLEOTIDE SEQUENCE [LARGE SCALE GENOMIC DNA]</scope>
    <source>
        <strain evidence="2 3">DSM 100059</strain>
    </source>
</reference>
<evidence type="ECO:0000256" key="1">
    <source>
        <dbReference type="SAM" id="SignalP"/>
    </source>
</evidence>
<evidence type="ECO:0000313" key="3">
    <source>
        <dbReference type="Proteomes" id="UP000294498"/>
    </source>
</evidence>
<feature type="chain" id="PRO_5020886505" evidence="1">
    <location>
        <begin position="29"/>
        <end position="308"/>
    </location>
</feature>
<evidence type="ECO:0000313" key="2">
    <source>
        <dbReference type="EMBL" id="TDW99078.1"/>
    </source>
</evidence>
<dbReference type="PROSITE" id="PS51257">
    <property type="entry name" value="PROKAR_LIPOPROTEIN"/>
    <property type="match status" value="1"/>
</dbReference>
<gene>
    <name evidence="2" type="ORF">EDB95_0086</name>
</gene>